<dbReference type="RefSeq" id="WP_190278441.1">
    <property type="nucleotide sequence ID" value="NZ_JABFCJ010000045.1"/>
</dbReference>
<dbReference type="Proteomes" id="UP001300871">
    <property type="component" value="Unassembled WGS sequence"/>
</dbReference>
<dbReference type="SUPFAM" id="SSF159709">
    <property type="entry name" value="PhnH-like"/>
    <property type="match status" value="1"/>
</dbReference>
<reference evidence="1" key="1">
    <citation type="submission" date="2023-01" db="EMBL/GenBank/DDBJ databases">
        <title>Human gut microbiome strain richness.</title>
        <authorList>
            <person name="Chen-Liaw A."/>
        </authorList>
    </citation>
    <scope>NUCLEOTIDE SEQUENCE</scope>
    <source>
        <strain evidence="1">B1_m1001713B170214d0_201011</strain>
    </source>
</reference>
<dbReference type="Gene3D" id="3.40.50.11310">
    <property type="entry name" value="Bacterial phosphonate metabolism protein PhnH"/>
    <property type="match status" value="1"/>
</dbReference>
<sequence>MDTKHKFDFVHDAQNMFRLLLDAMANPGRVGEAGMYAEKFETREEFKGNGIWLALAAVLLDGEVTYWSNLANKIRKEIHFLTGAEESGPEHADYLFIDGGEDPEEVMGKVKAGSHSEPEKSALLVIRENEIPDISRTFHGPGIPPEGRRVFLGDRERRWVEARDRACFEYPCGIELMFLRQDGSFLLITRKAGA</sequence>
<protein>
    <submittedName>
        <fullName evidence="1">Phosphonate C-P lyase system protein PhnH</fullName>
    </submittedName>
</protein>
<dbReference type="AlphaFoldDB" id="A0AAW6AY86"/>
<dbReference type="InterPro" id="IPR008772">
    <property type="entry name" value="Phosphonate_metab_PhnH"/>
</dbReference>
<comment type="caution">
    <text evidence="1">The sequence shown here is derived from an EMBL/GenBank/DDBJ whole genome shotgun (WGS) entry which is preliminary data.</text>
</comment>
<evidence type="ECO:0000313" key="1">
    <source>
        <dbReference type="EMBL" id="MDB2000716.1"/>
    </source>
</evidence>
<evidence type="ECO:0000313" key="2">
    <source>
        <dbReference type="Proteomes" id="UP001300871"/>
    </source>
</evidence>
<gene>
    <name evidence="1" type="ORF">PM006_10940</name>
</gene>
<dbReference type="Pfam" id="PF05845">
    <property type="entry name" value="PhnH"/>
    <property type="match status" value="1"/>
</dbReference>
<dbReference type="GO" id="GO:0016829">
    <property type="term" value="F:lyase activity"/>
    <property type="evidence" value="ECO:0007669"/>
    <property type="project" value="UniProtKB-KW"/>
</dbReference>
<proteinExistence type="predicted"/>
<dbReference type="GeneID" id="57967788"/>
<organism evidence="1 2">
    <name type="scientific">Clostridium symbiosum</name>
    <name type="common">Bacteroides symbiosus</name>
    <dbReference type="NCBI Taxonomy" id="1512"/>
    <lineage>
        <taxon>Bacteria</taxon>
        <taxon>Bacillati</taxon>
        <taxon>Bacillota</taxon>
        <taxon>Clostridia</taxon>
        <taxon>Lachnospirales</taxon>
        <taxon>Lachnospiraceae</taxon>
        <taxon>Otoolea</taxon>
    </lineage>
</organism>
<dbReference type="GO" id="GO:0019634">
    <property type="term" value="P:organic phosphonate metabolic process"/>
    <property type="evidence" value="ECO:0007669"/>
    <property type="project" value="InterPro"/>
</dbReference>
<accession>A0AAW6AY86</accession>
<dbReference type="EMBL" id="JAQLGM010000024">
    <property type="protein sequence ID" value="MDB2000716.1"/>
    <property type="molecule type" value="Genomic_DNA"/>
</dbReference>
<name>A0AAW6AY86_CLOSY</name>
<dbReference type="InterPro" id="IPR038058">
    <property type="entry name" value="PhnH-like_sp"/>
</dbReference>
<keyword evidence="1" id="KW-0456">Lyase</keyword>